<dbReference type="RefSeq" id="WP_185675192.1">
    <property type="nucleotide sequence ID" value="NZ_JACHVB010000020.1"/>
</dbReference>
<evidence type="ECO:0000256" key="10">
    <source>
        <dbReference type="RuleBase" id="RU003879"/>
    </source>
</evidence>
<name>A0A842HDA7_9BACT</name>
<gene>
    <name evidence="12" type="ORF">H5P28_08035</name>
</gene>
<dbReference type="GO" id="GO:0015031">
    <property type="term" value="P:protein transport"/>
    <property type="evidence" value="ECO:0007669"/>
    <property type="project" value="UniProtKB-KW"/>
</dbReference>
<evidence type="ECO:0000256" key="9">
    <source>
        <dbReference type="ARBA" id="ARBA00023136"/>
    </source>
</evidence>
<protein>
    <submittedName>
        <fullName evidence="12">Biopolymer transporter ExbD</fullName>
    </submittedName>
</protein>
<dbReference type="EMBL" id="JACHVB010000020">
    <property type="protein sequence ID" value="MBC2594210.1"/>
    <property type="molecule type" value="Genomic_DNA"/>
</dbReference>
<proteinExistence type="inferred from homology"/>
<evidence type="ECO:0000256" key="8">
    <source>
        <dbReference type="ARBA" id="ARBA00022989"/>
    </source>
</evidence>
<evidence type="ECO:0000256" key="6">
    <source>
        <dbReference type="ARBA" id="ARBA00022692"/>
    </source>
</evidence>
<keyword evidence="7 10" id="KW-0653">Protein transport</keyword>
<organism evidence="12 13">
    <name type="scientific">Ruficoccus amylovorans</name>
    <dbReference type="NCBI Taxonomy" id="1804625"/>
    <lineage>
        <taxon>Bacteria</taxon>
        <taxon>Pseudomonadati</taxon>
        <taxon>Verrucomicrobiota</taxon>
        <taxon>Opitutia</taxon>
        <taxon>Puniceicoccales</taxon>
        <taxon>Cerasicoccaceae</taxon>
        <taxon>Ruficoccus</taxon>
    </lineage>
</organism>
<evidence type="ECO:0000256" key="7">
    <source>
        <dbReference type="ARBA" id="ARBA00022927"/>
    </source>
</evidence>
<comment type="caution">
    <text evidence="12">The sequence shown here is derived from an EMBL/GenBank/DDBJ whole genome shotgun (WGS) entry which is preliminary data.</text>
</comment>
<evidence type="ECO:0000256" key="5">
    <source>
        <dbReference type="ARBA" id="ARBA00022519"/>
    </source>
</evidence>
<dbReference type="GO" id="GO:0022857">
    <property type="term" value="F:transmembrane transporter activity"/>
    <property type="evidence" value="ECO:0007669"/>
    <property type="project" value="InterPro"/>
</dbReference>
<evidence type="ECO:0000313" key="13">
    <source>
        <dbReference type="Proteomes" id="UP000546464"/>
    </source>
</evidence>
<keyword evidence="4" id="KW-1003">Cell membrane</keyword>
<evidence type="ECO:0000256" key="4">
    <source>
        <dbReference type="ARBA" id="ARBA00022475"/>
    </source>
</evidence>
<dbReference type="GO" id="GO:0005886">
    <property type="term" value="C:plasma membrane"/>
    <property type="evidence" value="ECO:0007669"/>
    <property type="project" value="UniProtKB-SubCell"/>
</dbReference>
<evidence type="ECO:0000256" key="2">
    <source>
        <dbReference type="ARBA" id="ARBA00005811"/>
    </source>
</evidence>
<keyword evidence="13" id="KW-1185">Reference proteome</keyword>
<dbReference type="AlphaFoldDB" id="A0A842HDA7"/>
<keyword evidence="5" id="KW-0997">Cell inner membrane</keyword>
<dbReference type="Pfam" id="PF02472">
    <property type="entry name" value="ExbD"/>
    <property type="match status" value="1"/>
</dbReference>
<dbReference type="InterPro" id="IPR003400">
    <property type="entry name" value="ExbD"/>
</dbReference>
<evidence type="ECO:0000256" key="1">
    <source>
        <dbReference type="ARBA" id="ARBA00004249"/>
    </source>
</evidence>
<comment type="subcellular location">
    <subcellularLocation>
        <location evidence="1">Cell inner membrane</location>
        <topology evidence="1">Single-pass type II membrane protein</topology>
    </subcellularLocation>
    <subcellularLocation>
        <location evidence="10">Cell membrane</location>
        <topology evidence="10">Single-pass type II membrane protein</topology>
    </subcellularLocation>
</comment>
<keyword evidence="8 11" id="KW-1133">Transmembrane helix</keyword>
<keyword evidence="9 11" id="KW-0472">Membrane</keyword>
<reference evidence="12 13" key="1">
    <citation type="submission" date="2020-07" db="EMBL/GenBank/DDBJ databases">
        <authorList>
            <person name="Feng X."/>
        </authorList>
    </citation>
    <scope>NUCLEOTIDE SEQUENCE [LARGE SCALE GENOMIC DNA]</scope>
    <source>
        <strain evidence="12 13">JCM31066</strain>
    </source>
</reference>
<keyword evidence="6 10" id="KW-0812">Transmembrane</keyword>
<sequence>MTAVSEINVTPLIDLAFSLLIIFMITTPLLEQTIPLELPVESQRPQVSREDVQFQVISIDGAGQVFWGQDPVSMPKLNDLLASLAAEPNPPVISLRADRTIRYQKVIDVVNLIKEHKLSRLNLDTQVK</sequence>
<comment type="similarity">
    <text evidence="2 10">Belongs to the ExbD/TolR family.</text>
</comment>
<evidence type="ECO:0000313" key="12">
    <source>
        <dbReference type="EMBL" id="MBC2594210.1"/>
    </source>
</evidence>
<dbReference type="Proteomes" id="UP000546464">
    <property type="component" value="Unassembled WGS sequence"/>
</dbReference>
<evidence type="ECO:0000256" key="11">
    <source>
        <dbReference type="SAM" id="Phobius"/>
    </source>
</evidence>
<dbReference type="PANTHER" id="PTHR30558">
    <property type="entry name" value="EXBD MEMBRANE COMPONENT OF PMF-DRIVEN MACROMOLECULE IMPORT SYSTEM"/>
    <property type="match status" value="1"/>
</dbReference>
<keyword evidence="3 10" id="KW-0813">Transport</keyword>
<dbReference type="Gene3D" id="3.30.420.270">
    <property type="match status" value="1"/>
</dbReference>
<dbReference type="PANTHER" id="PTHR30558:SF12">
    <property type="entry name" value="BIOPOLYMER TRANSPORT PROTEIN EXBD"/>
    <property type="match status" value="1"/>
</dbReference>
<feature type="transmembrane region" description="Helical" evidence="11">
    <location>
        <begin position="12"/>
        <end position="30"/>
    </location>
</feature>
<evidence type="ECO:0000256" key="3">
    <source>
        <dbReference type="ARBA" id="ARBA00022448"/>
    </source>
</evidence>
<accession>A0A842HDA7</accession>